<dbReference type="InterPro" id="IPR013785">
    <property type="entry name" value="Aldolase_TIM"/>
</dbReference>
<dbReference type="GO" id="GO:0009025">
    <property type="term" value="F:tagatose-bisphosphate aldolase activity"/>
    <property type="evidence" value="ECO:0007669"/>
    <property type="project" value="TreeGrafter"/>
</dbReference>
<accession>A0A5N0V9I8</accession>
<dbReference type="Proteomes" id="UP000319769">
    <property type="component" value="Unassembled WGS sequence"/>
</dbReference>
<organism evidence="2 3">
    <name type="scientific">Amycolatopsis acidicola</name>
    <dbReference type="NCBI Taxonomy" id="2596893"/>
    <lineage>
        <taxon>Bacteria</taxon>
        <taxon>Bacillati</taxon>
        <taxon>Actinomycetota</taxon>
        <taxon>Actinomycetes</taxon>
        <taxon>Pseudonocardiales</taxon>
        <taxon>Pseudonocardiaceae</taxon>
        <taxon>Amycolatopsis</taxon>
    </lineage>
</organism>
<reference evidence="2" key="1">
    <citation type="submission" date="2019-09" db="EMBL/GenBank/DDBJ databases">
        <authorList>
            <person name="Teo W.F.A."/>
            <person name="Duangmal K."/>
        </authorList>
    </citation>
    <scope>NUCLEOTIDE SEQUENCE [LARGE SCALE GENOMIC DNA]</scope>
    <source>
        <strain evidence="2">K81G1</strain>
    </source>
</reference>
<dbReference type="AlphaFoldDB" id="A0A5N0V9I8"/>
<dbReference type="InterPro" id="IPR050246">
    <property type="entry name" value="Class_II_FBP_aldolase"/>
</dbReference>
<sequence>MAGEIDRRPAFPVLLRRHDLCHRADRDRRDVEAVHPYRPGAPVRAALDELVTRRLRQGAAVPGFTCYGADTALAVVAAAEQVGAPVILLVAPSTAAAAGGSRLIRALRGIADDAAVEVCVQLDHAKDEPVIRDAIAAGVDSVLADGSHLPFAANAEFVRRVVSFAEGAGVVVEAELGSVPGAEDQAAEQDADAVGKTDPALVRPFLDAGGARLLACGVGNVHGRYRGTPEIDWPRLERIRVAAGAVPLVLHGASGLPVEDLEAAPAVGIGKVNVNTELRTEMLAAAEKNLGPCRAAGEDMLTYTEALRQAAVRVATEVLALTSAAPDKRSTTRTA</sequence>
<evidence type="ECO:0000313" key="2">
    <source>
        <dbReference type="EMBL" id="KAA9162685.1"/>
    </source>
</evidence>
<keyword evidence="3" id="KW-1185">Reference proteome</keyword>
<evidence type="ECO:0000313" key="3">
    <source>
        <dbReference type="Proteomes" id="UP000319769"/>
    </source>
</evidence>
<dbReference type="OrthoDB" id="9803995at2"/>
<dbReference type="GO" id="GO:0008270">
    <property type="term" value="F:zinc ion binding"/>
    <property type="evidence" value="ECO:0007669"/>
    <property type="project" value="InterPro"/>
</dbReference>
<comment type="cofactor">
    <cofactor evidence="1">
        <name>Zn(2+)</name>
        <dbReference type="ChEBI" id="CHEBI:29105"/>
    </cofactor>
</comment>
<comment type="caution">
    <text evidence="2">The sequence shown here is derived from an EMBL/GenBank/DDBJ whole genome shotgun (WGS) entry which is preliminary data.</text>
</comment>
<dbReference type="SUPFAM" id="SSF51569">
    <property type="entry name" value="Aldolase"/>
    <property type="match status" value="1"/>
</dbReference>
<dbReference type="Pfam" id="PF01116">
    <property type="entry name" value="F_bP_aldolase"/>
    <property type="match status" value="1"/>
</dbReference>
<dbReference type="PANTHER" id="PTHR30304:SF0">
    <property type="entry name" value="D-TAGATOSE-1,6-BISPHOSPHATE ALDOLASE SUBUNIT GATY-RELATED"/>
    <property type="match status" value="1"/>
</dbReference>
<dbReference type="EMBL" id="VMNW02000012">
    <property type="protein sequence ID" value="KAA9162685.1"/>
    <property type="molecule type" value="Genomic_DNA"/>
</dbReference>
<dbReference type="InterPro" id="IPR000771">
    <property type="entry name" value="FBA_II"/>
</dbReference>
<name>A0A5N0V9I8_9PSEU</name>
<dbReference type="PANTHER" id="PTHR30304">
    <property type="entry name" value="D-TAGATOSE-1,6-BISPHOSPHATE ALDOLASE"/>
    <property type="match status" value="1"/>
</dbReference>
<protein>
    <submittedName>
        <fullName evidence="2">Class II fructose-bisphosphate aldolase</fullName>
    </submittedName>
</protein>
<evidence type="ECO:0000256" key="1">
    <source>
        <dbReference type="ARBA" id="ARBA00001947"/>
    </source>
</evidence>
<proteinExistence type="predicted"/>
<dbReference type="Gene3D" id="3.20.20.70">
    <property type="entry name" value="Aldolase class I"/>
    <property type="match status" value="1"/>
</dbReference>
<gene>
    <name evidence="2" type="ORF">FPZ12_010940</name>
</gene>
<dbReference type="GO" id="GO:0005975">
    <property type="term" value="P:carbohydrate metabolic process"/>
    <property type="evidence" value="ECO:0007669"/>
    <property type="project" value="InterPro"/>
</dbReference>
<dbReference type="GO" id="GO:0005829">
    <property type="term" value="C:cytosol"/>
    <property type="evidence" value="ECO:0007669"/>
    <property type="project" value="TreeGrafter"/>
</dbReference>